<dbReference type="AlphaFoldDB" id="A0A015TW12"/>
<reference evidence="3 4" key="1">
    <citation type="submission" date="2014-02" db="EMBL/GenBank/DDBJ databases">
        <authorList>
            <person name="Sears C."/>
            <person name="Carroll K."/>
            <person name="Sack B.R."/>
            <person name="Qadri F."/>
            <person name="Myers L.L."/>
            <person name="Chung G.-T."/>
            <person name="Escheverria P."/>
            <person name="Fraser C.M."/>
            <person name="Sadzewicz L."/>
            <person name="Shefchek K.A."/>
            <person name="Tallon L."/>
            <person name="Das S.P."/>
            <person name="Daugherty S."/>
            <person name="Mongodin E.F."/>
        </authorList>
    </citation>
    <scope>NUCLEOTIDE SEQUENCE [LARGE SCALE GENOMIC DNA]</scope>
    <source>
        <strain evidence="4">3998T(B)3</strain>
    </source>
</reference>
<feature type="chain" id="PRO_5001477287" description="DUF5018 domain-containing protein" evidence="1">
    <location>
        <begin position="23"/>
        <end position="153"/>
    </location>
</feature>
<comment type="caution">
    <text evidence="3">The sequence shown here is derived from an EMBL/GenBank/DDBJ whole genome shotgun (WGS) entry which is preliminary data.</text>
</comment>
<dbReference type="Gene3D" id="2.60.40.4120">
    <property type="match status" value="1"/>
</dbReference>
<name>A0A015TW12_BACFG</name>
<dbReference type="RefSeq" id="WP_014299537.1">
    <property type="nucleotide sequence ID" value="NZ_JGDB01000278.1"/>
</dbReference>
<organism evidence="3 4">
    <name type="scientific">Bacteroides fragilis str. 3998T(B)3</name>
    <dbReference type="NCBI Taxonomy" id="1339316"/>
    <lineage>
        <taxon>Bacteria</taxon>
        <taxon>Pseudomonadati</taxon>
        <taxon>Bacteroidota</taxon>
        <taxon>Bacteroidia</taxon>
        <taxon>Bacteroidales</taxon>
        <taxon>Bacteroidaceae</taxon>
        <taxon>Bacteroides</taxon>
    </lineage>
</organism>
<feature type="domain" description="DUF5018" evidence="2">
    <location>
        <begin position="36"/>
        <end position="147"/>
    </location>
</feature>
<evidence type="ECO:0000259" key="2">
    <source>
        <dbReference type="Pfam" id="PF22243"/>
    </source>
</evidence>
<keyword evidence="1" id="KW-0732">Signal</keyword>
<feature type="signal peptide" evidence="1">
    <location>
        <begin position="1"/>
        <end position="22"/>
    </location>
</feature>
<dbReference type="SMR" id="A0A015TW12"/>
<dbReference type="PATRIC" id="fig|1339316.3.peg.4589"/>
<sequence length="153" mass="17113">MKTLYRYLALALLIVLNTSCLKSGLDELETYDQNDITNIRFEYRWWDETAQRLRVIEMAVTKTIDTKAKKVECSIKVPDATSAFTADIRDRVSLSALSVNVDVSTAARVSPIGDSPAMGTFPADFSAKKFVYRVMAGDGGKADWTIEIKDFDK</sequence>
<gene>
    <name evidence="3" type="ORF">M125_4837</name>
</gene>
<dbReference type="Pfam" id="PF22243">
    <property type="entry name" value="DUF5018-rel"/>
    <property type="match status" value="1"/>
</dbReference>
<evidence type="ECO:0000256" key="1">
    <source>
        <dbReference type="SAM" id="SignalP"/>
    </source>
</evidence>
<protein>
    <recommendedName>
        <fullName evidence="2">DUF5018 domain-containing protein</fullName>
    </recommendedName>
</protein>
<evidence type="ECO:0000313" key="4">
    <source>
        <dbReference type="Proteomes" id="UP000020773"/>
    </source>
</evidence>
<dbReference type="InterPro" id="IPR054460">
    <property type="entry name" value="DUF5018-rel"/>
</dbReference>
<dbReference type="EMBL" id="JGDB01000278">
    <property type="protein sequence ID" value="EXY88584.1"/>
    <property type="molecule type" value="Genomic_DNA"/>
</dbReference>
<accession>A0A015TW12</accession>
<proteinExistence type="predicted"/>
<dbReference type="Proteomes" id="UP000020773">
    <property type="component" value="Unassembled WGS sequence"/>
</dbReference>
<evidence type="ECO:0000313" key="3">
    <source>
        <dbReference type="EMBL" id="EXY88584.1"/>
    </source>
</evidence>